<dbReference type="SUPFAM" id="SSF69572">
    <property type="entry name" value="Activating enzymes of the ubiquitin-like proteins"/>
    <property type="match status" value="1"/>
</dbReference>
<proteinExistence type="inferred from homology"/>
<feature type="domain" description="THIF-type NAD/FAD binding fold" evidence="4">
    <location>
        <begin position="7"/>
        <end position="122"/>
    </location>
</feature>
<keyword evidence="3" id="KW-0833">Ubl conjugation pathway</keyword>
<dbReference type="RefSeq" id="XP_004031321.1">
    <property type="nucleotide sequence ID" value="XM_004031273.1"/>
</dbReference>
<keyword evidence="6" id="KW-1185">Reference proteome</keyword>
<evidence type="ECO:0000256" key="2">
    <source>
        <dbReference type="ARBA" id="ARBA00006868"/>
    </source>
</evidence>
<gene>
    <name evidence="5" type="ORF">IMG5_142780</name>
</gene>
<dbReference type="InterPro" id="IPR035985">
    <property type="entry name" value="Ubiquitin-activating_enz"/>
</dbReference>
<accession>G0QXG7</accession>
<comment type="similarity">
    <text evidence="2">Belongs to the ubiquitin-activating E1 family. ULA1 subfamily.</text>
</comment>
<dbReference type="PANTHER" id="PTHR10953">
    <property type="entry name" value="UBIQUITIN-ACTIVATING ENZYME E1"/>
    <property type="match status" value="1"/>
</dbReference>
<reference evidence="5 6" key="1">
    <citation type="submission" date="2011-07" db="EMBL/GenBank/DDBJ databases">
        <authorList>
            <person name="Coyne R."/>
            <person name="Brami D."/>
            <person name="Johnson J."/>
            <person name="Hostetler J."/>
            <person name="Hannick L."/>
            <person name="Clark T."/>
            <person name="Cassidy-Hanley D."/>
            <person name="Inman J."/>
        </authorList>
    </citation>
    <scope>NUCLEOTIDE SEQUENCE [LARGE SCALE GENOMIC DNA]</scope>
    <source>
        <strain evidence="5 6">G5</strain>
    </source>
</reference>
<dbReference type="OMA" id="KLITHQY"/>
<dbReference type="InterPro" id="IPR045886">
    <property type="entry name" value="ThiF/MoeB/HesA"/>
</dbReference>
<dbReference type="eggNOG" id="KOG2016">
    <property type="taxonomic scope" value="Eukaryota"/>
</dbReference>
<evidence type="ECO:0000313" key="5">
    <source>
        <dbReference type="EMBL" id="EGR30085.1"/>
    </source>
</evidence>
<dbReference type="UniPathway" id="UPA00885"/>
<dbReference type="InterPro" id="IPR000594">
    <property type="entry name" value="ThiF_NAD_FAD-bd"/>
</dbReference>
<dbReference type="Pfam" id="PF00899">
    <property type="entry name" value="ThiF"/>
    <property type="match status" value="1"/>
</dbReference>
<sequence>MSTTNKYDRQLRLWGPQGQKHLSESKLLILNAHPSSTEALKNLVLPGCGYFTIVDNQILTERDLGTNFFCSPDYLNHPRGLSITKNLIEMNPEDVKGDYINEDPLKKCLEDSFIENYDLIIASNFPRKTLIELSEKQLSHVPFLVILAKHIQIYQQNNNNQPPQTFQEKINFKQQIRDEMKKYLLPKDQENYEEAIKYSYWACKNNQEIPENLQKIFLLEEQISIDNKNKFWLLVKNLKLFLKENNNYMPIQKTIPDMKSTSQWYIELKEIYVNKHNQDKIKFLQILNKNFPLVTIDNEFVETFLENIYSLEVINYNPIYKQITSPQQIENNENLNHIWFVCLQSSLVFYSQYGKFPGPGDENQLNQIIQQQKKYVFKLNEDIGIEFIQEICRYEGAQLHNIVAFLGGIVAQESVKLITEQFLPINNTFIFNGITCEGLTIDL</sequence>
<dbReference type="Proteomes" id="UP000008983">
    <property type="component" value="Unassembled WGS sequence"/>
</dbReference>
<evidence type="ECO:0000313" key="6">
    <source>
        <dbReference type="Proteomes" id="UP000008983"/>
    </source>
</evidence>
<dbReference type="OrthoDB" id="1708823at2759"/>
<dbReference type="AlphaFoldDB" id="G0QXG7"/>
<dbReference type="InterPro" id="IPR030667">
    <property type="entry name" value="APP-BP1"/>
</dbReference>
<dbReference type="GO" id="GO:0045116">
    <property type="term" value="P:protein neddylation"/>
    <property type="evidence" value="ECO:0007669"/>
    <property type="project" value="UniProtKB-UniPathway"/>
</dbReference>
<evidence type="ECO:0000259" key="4">
    <source>
        <dbReference type="Pfam" id="PF00899"/>
    </source>
</evidence>
<dbReference type="GeneID" id="14906194"/>
<protein>
    <submittedName>
        <fullName evidence="5">Nedd8 activating enzyme e1 subunit 1, putative</fullName>
    </submittedName>
</protein>
<dbReference type="InParanoid" id="G0QXG7"/>
<dbReference type="PIRSF" id="PIRSF039099">
    <property type="entry name" value="APP-BP1"/>
    <property type="match status" value="1"/>
</dbReference>
<dbReference type="EMBL" id="GL984074">
    <property type="protein sequence ID" value="EGR30085.1"/>
    <property type="molecule type" value="Genomic_DNA"/>
</dbReference>
<dbReference type="PANTHER" id="PTHR10953:SF29">
    <property type="entry name" value="NEDD8-ACTIVATING ENZYME E1 REGULATORY SUBUNIT"/>
    <property type="match status" value="1"/>
</dbReference>
<evidence type="ECO:0000256" key="3">
    <source>
        <dbReference type="ARBA" id="ARBA00022786"/>
    </source>
</evidence>
<comment type="pathway">
    <text evidence="1">Protein modification; protein neddylation.</text>
</comment>
<dbReference type="GO" id="GO:0019781">
    <property type="term" value="F:NEDD8 activating enzyme activity"/>
    <property type="evidence" value="ECO:0007669"/>
    <property type="project" value="InterPro"/>
</dbReference>
<name>G0QXG7_ICHMU</name>
<dbReference type="GO" id="GO:0005737">
    <property type="term" value="C:cytoplasm"/>
    <property type="evidence" value="ECO:0007669"/>
    <property type="project" value="TreeGrafter"/>
</dbReference>
<organism evidence="5 6">
    <name type="scientific">Ichthyophthirius multifiliis</name>
    <name type="common">White spot disease agent</name>
    <name type="synonym">Ich</name>
    <dbReference type="NCBI Taxonomy" id="5932"/>
    <lineage>
        <taxon>Eukaryota</taxon>
        <taxon>Sar</taxon>
        <taxon>Alveolata</taxon>
        <taxon>Ciliophora</taxon>
        <taxon>Intramacronucleata</taxon>
        <taxon>Oligohymenophorea</taxon>
        <taxon>Hymenostomatida</taxon>
        <taxon>Ophryoglenina</taxon>
        <taxon>Ichthyophthirius</taxon>
    </lineage>
</organism>
<dbReference type="Gene3D" id="3.40.50.720">
    <property type="entry name" value="NAD(P)-binding Rossmann-like Domain"/>
    <property type="match status" value="2"/>
</dbReference>
<dbReference type="STRING" id="857967.G0QXG7"/>
<evidence type="ECO:0000256" key="1">
    <source>
        <dbReference type="ARBA" id="ARBA00005032"/>
    </source>
</evidence>